<sequence length="280" mass="31370">MRVTAYVLLADPSFLRASLLAYYHLVDRVVLSYDETSTSWTGTPLPVDECLAVVEEIDTDGKCVHAPGRFARLDEHPLDNDTYQRQSALDAASEGADWVLQLDTDEVMLDPAAFRASLDAAERAGAGGLHYPARWLYSRVAPGRYLESSTRLGRPAASYPGPLAVRAGTTLAHARQADVPLYRVDLRPWNTDPSHPHDTVVHEVVRPDQAVLHFSWVRRPEAMRQKFGWSGHTAHYSRPGVYESWVGRSRRPRRTVLTTPLRRQDWFRLVTVPEPPGGAP</sequence>
<proteinExistence type="predicted"/>
<evidence type="ECO:0008006" key="3">
    <source>
        <dbReference type="Google" id="ProtNLM"/>
    </source>
</evidence>
<gene>
    <name evidence="1" type="ORF">FB00_17475</name>
</gene>
<keyword evidence="2" id="KW-1185">Reference proteome</keyword>
<dbReference type="AlphaFoldDB" id="A0A0H2KZS0"/>
<organism evidence="1 2">
    <name type="scientific">Cellulosimicrobium funkei</name>
    <dbReference type="NCBI Taxonomy" id="264251"/>
    <lineage>
        <taxon>Bacteria</taxon>
        <taxon>Bacillati</taxon>
        <taxon>Actinomycetota</taxon>
        <taxon>Actinomycetes</taxon>
        <taxon>Micrococcales</taxon>
        <taxon>Promicromonosporaceae</taxon>
        <taxon>Cellulosimicrobium</taxon>
    </lineage>
</organism>
<dbReference type="EMBL" id="JNBQ01000034">
    <property type="protein sequence ID" value="KLN33442.1"/>
    <property type="molecule type" value="Genomic_DNA"/>
</dbReference>
<dbReference type="RefSeq" id="WP_047234123.1">
    <property type="nucleotide sequence ID" value="NZ_JNBQ01000034.1"/>
</dbReference>
<dbReference type="Proteomes" id="UP000035265">
    <property type="component" value="Unassembled WGS sequence"/>
</dbReference>
<dbReference type="PATRIC" id="fig|264251.5.peg.3543"/>
<accession>A0A0H2KZS0</accession>
<dbReference type="STRING" id="264251.FB00_17475"/>
<name>A0A0H2KZS0_9MICO</name>
<comment type="caution">
    <text evidence="1">The sequence shown here is derived from an EMBL/GenBank/DDBJ whole genome shotgun (WGS) entry which is preliminary data.</text>
</comment>
<evidence type="ECO:0000313" key="2">
    <source>
        <dbReference type="Proteomes" id="UP000035265"/>
    </source>
</evidence>
<evidence type="ECO:0000313" key="1">
    <source>
        <dbReference type="EMBL" id="KLN33442.1"/>
    </source>
</evidence>
<protein>
    <recommendedName>
        <fullName evidence="3">Glycosyltransferase family 2 protein</fullName>
    </recommendedName>
</protein>
<reference evidence="1 2" key="1">
    <citation type="submission" date="2014-05" db="EMBL/GenBank/DDBJ databases">
        <title>Cellulosimicrobium funkei U11 genome.</title>
        <authorList>
            <person name="Hu C."/>
            <person name="Gong Y."/>
            <person name="Wan W."/>
            <person name="Jiang M."/>
        </authorList>
    </citation>
    <scope>NUCLEOTIDE SEQUENCE [LARGE SCALE GENOMIC DNA]</scope>
    <source>
        <strain evidence="1 2">U11</strain>
    </source>
</reference>